<keyword evidence="3" id="KW-1185">Reference proteome</keyword>
<name>A0ABT0ICW9_9ACTN</name>
<evidence type="ECO:0000313" key="2">
    <source>
        <dbReference type="EMBL" id="MCK8679141.1"/>
    </source>
</evidence>
<feature type="compositionally biased region" description="Basic and acidic residues" evidence="1">
    <location>
        <begin position="63"/>
        <end position="90"/>
    </location>
</feature>
<dbReference type="EMBL" id="JALPTH010000016">
    <property type="protein sequence ID" value="MCK8679141.1"/>
    <property type="molecule type" value="Genomic_DNA"/>
</dbReference>
<protein>
    <submittedName>
        <fullName evidence="2">Uncharacterized protein</fullName>
    </submittedName>
</protein>
<evidence type="ECO:0000256" key="1">
    <source>
        <dbReference type="SAM" id="MobiDB-lite"/>
    </source>
</evidence>
<reference evidence="2 3" key="1">
    <citation type="submission" date="2022-04" db="EMBL/GenBank/DDBJ databases">
        <title>Streptomyces sp. nov. LCR6-01 isolated from Lichen of Dirinaria sp.</title>
        <authorList>
            <person name="Kanchanasin P."/>
            <person name="Tanasupawat S."/>
            <person name="Phongsopitanun W."/>
        </authorList>
    </citation>
    <scope>NUCLEOTIDE SEQUENCE [LARGE SCALE GENOMIC DNA]</scope>
    <source>
        <strain evidence="2 3">LCR6-01</strain>
    </source>
</reference>
<organism evidence="2 3">
    <name type="scientific">Streptomyces lichenis</name>
    <dbReference type="NCBI Taxonomy" id="2306967"/>
    <lineage>
        <taxon>Bacteria</taxon>
        <taxon>Bacillati</taxon>
        <taxon>Actinomycetota</taxon>
        <taxon>Actinomycetes</taxon>
        <taxon>Kitasatosporales</taxon>
        <taxon>Streptomycetaceae</taxon>
        <taxon>Streptomyces</taxon>
    </lineage>
</organism>
<comment type="caution">
    <text evidence="2">The sequence shown here is derived from an EMBL/GenBank/DDBJ whole genome shotgun (WGS) entry which is preliminary data.</text>
</comment>
<accession>A0ABT0ICW9</accession>
<gene>
    <name evidence="2" type="ORF">M1O15_17430</name>
</gene>
<dbReference type="Proteomes" id="UP001522868">
    <property type="component" value="Unassembled WGS sequence"/>
</dbReference>
<evidence type="ECO:0000313" key="3">
    <source>
        <dbReference type="Proteomes" id="UP001522868"/>
    </source>
</evidence>
<sequence>MTSERHIDVPHGPNTAGKPGEPAVGTLLLDTAHDKVGEFRGECEGSWFLRPVGGGVEWETDPADTRPARPADRARARSLAEERVRGKFRV</sequence>
<proteinExistence type="predicted"/>
<dbReference type="RefSeq" id="WP_248634803.1">
    <property type="nucleotide sequence ID" value="NZ_JALPTH010000016.1"/>
</dbReference>
<feature type="region of interest" description="Disordered" evidence="1">
    <location>
        <begin position="1"/>
        <end position="24"/>
    </location>
</feature>
<feature type="region of interest" description="Disordered" evidence="1">
    <location>
        <begin position="53"/>
        <end position="90"/>
    </location>
</feature>